<comment type="function">
    <text evidence="7">Required for chromosome condensation and partitioning.</text>
</comment>
<dbReference type="Gene3D" id="3.30.70.1620">
    <property type="match status" value="1"/>
</dbReference>
<dbReference type="GO" id="GO:0005524">
    <property type="term" value="F:ATP binding"/>
    <property type="evidence" value="ECO:0007669"/>
    <property type="project" value="UniProtKB-UniRule"/>
</dbReference>
<evidence type="ECO:0000256" key="5">
    <source>
        <dbReference type="ARBA" id="ARBA00023054"/>
    </source>
</evidence>
<dbReference type="InterPro" id="IPR010935">
    <property type="entry name" value="SMC_hinge"/>
</dbReference>
<dbReference type="GO" id="GO:0006260">
    <property type="term" value="P:DNA replication"/>
    <property type="evidence" value="ECO:0007669"/>
    <property type="project" value="UniProtKB-UniRule"/>
</dbReference>
<comment type="caution">
    <text evidence="9">The sequence shown here is derived from an EMBL/GenBank/DDBJ whole genome shotgun (WGS) entry which is preliminary data.</text>
</comment>
<protein>
    <recommendedName>
        <fullName evidence="7">Chromosome partition protein Smc</fullName>
    </recommendedName>
</protein>
<keyword evidence="5 7" id="KW-0175">Coiled coil</keyword>
<comment type="similarity">
    <text evidence="7">Belongs to the SMC family.</text>
</comment>
<dbReference type="EMBL" id="JPVP01000046">
    <property type="protein sequence ID" value="KGR87573.1"/>
    <property type="molecule type" value="Genomic_DNA"/>
</dbReference>
<evidence type="ECO:0000256" key="1">
    <source>
        <dbReference type="ARBA" id="ARBA00004496"/>
    </source>
</evidence>
<dbReference type="eggNOG" id="COG1196">
    <property type="taxonomic scope" value="Bacteria"/>
</dbReference>
<name>A0A0A3IXF1_9BACI</name>
<dbReference type="Proteomes" id="UP000030437">
    <property type="component" value="Unassembled WGS sequence"/>
</dbReference>
<comment type="subcellular location">
    <subcellularLocation>
        <location evidence="1 7">Cytoplasm</location>
    </subcellularLocation>
</comment>
<gene>
    <name evidence="7" type="primary">smc</name>
    <name evidence="9" type="ORF">CD32_03205</name>
</gene>
<dbReference type="GO" id="GO:0007059">
    <property type="term" value="P:chromosome segregation"/>
    <property type="evidence" value="ECO:0007669"/>
    <property type="project" value="UniProtKB-UniRule"/>
</dbReference>
<feature type="binding site" evidence="7">
    <location>
        <begin position="32"/>
        <end position="39"/>
    </location>
    <ligand>
        <name>ATP</name>
        <dbReference type="ChEBI" id="CHEBI:30616"/>
    </ligand>
</feature>
<dbReference type="Gene3D" id="1.20.1060.20">
    <property type="match status" value="1"/>
</dbReference>
<dbReference type="PANTHER" id="PTHR43977">
    <property type="entry name" value="STRUCTURAL MAINTENANCE OF CHROMOSOMES PROTEIN 3"/>
    <property type="match status" value="1"/>
</dbReference>
<dbReference type="GO" id="GO:0005737">
    <property type="term" value="C:cytoplasm"/>
    <property type="evidence" value="ECO:0007669"/>
    <property type="project" value="UniProtKB-SubCell"/>
</dbReference>
<evidence type="ECO:0000256" key="4">
    <source>
        <dbReference type="ARBA" id="ARBA00022840"/>
    </source>
</evidence>
<accession>A0A0A3IXF1</accession>
<dbReference type="GO" id="GO:0007062">
    <property type="term" value="P:sister chromatid cohesion"/>
    <property type="evidence" value="ECO:0007669"/>
    <property type="project" value="InterPro"/>
</dbReference>
<dbReference type="FunFam" id="3.40.50.300:FF:000984">
    <property type="entry name" value="Chromosome partition protein Smc"/>
    <property type="match status" value="1"/>
</dbReference>
<keyword evidence="4 7" id="KW-0067">ATP-binding</keyword>
<dbReference type="RefSeq" id="WP_036151157.1">
    <property type="nucleotide sequence ID" value="NZ_AVCX01000017.1"/>
</dbReference>
<evidence type="ECO:0000313" key="10">
    <source>
        <dbReference type="Proteomes" id="UP000030437"/>
    </source>
</evidence>
<evidence type="ECO:0000256" key="2">
    <source>
        <dbReference type="ARBA" id="ARBA00022490"/>
    </source>
</evidence>
<keyword evidence="2 7" id="KW-0963">Cytoplasm</keyword>
<dbReference type="SUPFAM" id="SSF75553">
    <property type="entry name" value="Smc hinge domain"/>
    <property type="match status" value="1"/>
</dbReference>
<comment type="subunit">
    <text evidence="7">Homodimer.</text>
</comment>
<dbReference type="InterPro" id="IPR024704">
    <property type="entry name" value="SMC"/>
</dbReference>
<dbReference type="GO" id="GO:0030261">
    <property type="term" value="P:chromosome condensation"/>
    <property type="evidence" value="ECO:0007669"/>
    <property type="project" value="InterPro"/>
</dbReference>
<evidence type="ECO:0000256" key="7">
    <source>
        <dbReference type="HAMAP-Rule" id="MF_01894"/>
    </source>
</evidence>
<dbReference type="InterPro" id="IPR036277">
    <property type="entry name" value="SMC_hinge_sf"/>
</dbReference>
<evidence type="ECO:0000259" key="8">
    <source>
        <dbReference type="SMART" id="SM00968"/>
    </source>
</evidence>
<sequence length="1186" mass="134109">MFLKRLEVMGFKSFAERIGIDFVPGVTAVVGPNGSGKSNVTDAIRWVLGEQSAKSLRGSKMEDVIFAGSESRKPLNFAEVTLVLDNTDERIAVPYTEISVTRRVYRSGDSEYLLNNQTCRLKDITDLFMDSGLGKEAFSIISQGRVDEVLNSRPDDRRLIFEEAAGVLKYKQRKKKAEHKLVETDENLHRVLDILHELDNRLEPLQIQASTAKDYVRMSTELKDFDISLIVHDLHVCAEQLGSMQKEFAELESNELLLAGEISTAEKSLRQVRAELKTLDGQLDTSQEDLVEATAEVERWDGRKALMHEKRSNAEKHLKQLEASLQIAMEEAKKHRLQETEKRTLFDAKQQEVSSLKQAIKQLEQALTRSVTEIEEEIETSKNKYIDLLNEEATVKNELKHIDQQLQQQQETAERITDRSAGMQKELEHTMAEKEIVSKQLKKIQEELKEKLNLYTDMQHSLKQVSVQLDEKQNLLYKAYQYQQQLKSRRETLAELEADFSGFFHGVKEVLLARDKGELAGIEGAVAELLQVTGEYSQAIETALGAASQHIVTQNEQHAQQAISWLKKRRAGRATFLPKSVMKSRRLGENQISAVSSHPSFVDMAYNLVTFEESNRSIIENLLGNVLVAASLDGASQIARMLGFKYRVVTLDGDIVNAGGSLTGGSVKQQTSLFTRKAELDDLSVKMGEMEQSIQSAERTVAIEKEKVTALRDELEEVRLLTEELRTQEQQQKSALLELDMQEKNLRTSVTLATSEQTSMSTRHETLAEQKEQAEKRLQELSTELAELNELVEQLTIAKAQGDTQKDVLRDQIGEKRSQLAVAQEQLSQLQLTIADVAVGLSKSNESIEKISQEIEWFQSDAGLNGPSMEEIERSIVEWSIKRQTLLDIIAEKREQKEAMQAKLATIEEDMKEKQRMHKGYMEAINTLSIKRSRLQYDQTNLLTQLEENYELTVEAAAELAEEIEDVEQVRRKVKLLKQSIEELGPVNLAAIEEFERVQERHAFLTEQRNDLLEAKETLHEAIKEMDGEMSTRFHDTFTNVRAQFKNVFRELFGGGQADLVLIDPENLLETGIEIVAQPPGKKLQSLSLLSGGERALTAIALLFAILNTRPVPFCILDEVEAALDESNVIRYSQYLKKFSKDTQFIVITHRKGTMEGADVLYGITMQESGVSKLVSVKLEEDVPVG</sequence>
<dbReference type="GO" id="GO:0003677">
    <property type="term" value="F:DNA binding"/>
    <property type="evidence" value="ECO:0007669"/>
    <property type="project" value="UniProtKB-UniRule"/>
</dbReference>
<dbReference type="NCBIfam" id="TIGR02168">
    <property type="entry name" value="SMC_prok_B"/>
    <property type="match status" value="1"/>
</dbReference>
<dbReference type="SUPFAM" id="SSF52540">
    <property type="entry name" value="P-loop containing nucleoside triphosphate hydrolases"/>
    <property type="match status" value="1"/>
</dbReference>
<keyword evidence="3 7" id="KW-0547">Nucleotide-binding</keyword>
<keyword evidence="6 7" id="KW-0238">DNA-binding</keyword>
<evidence type="ECO:0000256" key="3">
    <source>
        <dbReference type="ARBA" id="ARBA00022741"/>
    </source>
</evidence>
<feature type="coiled-coil region" evidence="7">
    <location>
        <begin position="883"/>
        <end position="917"/>
    </location>
</feature>
<organism evidence="9 10">
    <name type="scientific">Lysinibacillus odysseyi 34hs-1 = NBRC 100172</name>
    <dbReference type="NCBI Taxonomy" id="1220589"/>
    <lineage>
        <taxon>Bacteria</taxon>
        <taxon>Bacillati</taxon>
        <taxon>Bacillota</taxon>
        <taxon>Bacilli</taxon>
        <taxon>Bacillales</taxon>
        <taxon>Bacillaceae</taxon>
        <taxon>Lysinibacillus</taxon>
    </lineage>
</organism>
<dbReference type="GO" id="GO:0016887">
    <property type="term" value="F:ATP hydrolysis activity"/>
    <property type="evidence" value="ECO:0007669"/>
    <property type="project" value="InterPro"/>
</dbReference>
<dbReference type="HAMAP" id="MF_01894">
    <property type="entry name" value="Smc_prok"/>
    <property type="match status" value="1"/>
</dbReference>
<feature type="domain" description="SMC hinge" evidence="8">
    <location>
        <begin position="520"/>
        <end position="639"/>
    </location>
</feature>
<reference evidence="9 10" key="1">
    <citation type="submission" date="2014-02" db="EMBL/GenBank/DDBJ databases">
        <title>Draft genome sequence of Lysinibacillus odysseyi NBRC 100172.</title>
        <authorList>
            <person name="Zhang F."/>
            <person name="Wang G."/>
            <person name="Zhang L."/>
        </authorList>
    </citation>
    <scope>NUCLEOTIDE SEQUENCE [LARGE SCALE GENOMIC DNA]</scope>
    <source>
        <strain evidence="9 10">NBRC 100172</strain>
    </source>
</reference>
<dbReference type="InterPro" id="IPR003395">
    <property type="entry name" value="RecF/RecN/SMC_N"/>
</dbReference>
<comment type="domain">
    <text evidence="7">Contains large globular domains required for ATP hydrolysis at each terminus and a third globular domain forming a flexible hinge near the middle of the molecule. These domains are separated by coiled-coil structures.</text>
</comment>
<dbReference type="CDD" id="cd03278">
    <property type="entry name" value="ABC_SMC_barmotin"/>
    <property type="match status" value="2"/>
</dbReference>
<dbReference type="Pfam" id="PF06470">
    <property type="entry name" value="SMC_hinge"/>
    <property type="match status" value="1"/>
</dbReference>
<dbReference type="AlphaFoldDB" id="A0A0A3IXF1"/>
<feature type="coiled-coil region" evidence="7">
    <location>
        <begin position="680"/>
        <end position="833"/>
    </location>
</feature>
<proteinExistence type="inferred from homology"/>
<dbReference type="OrthoDB" id="9808768at2"/>
<dbReference type="PIRSF" id="PIRSF005719">
    <property type="entry name" value="SMC"/>
    <property type="match status" value="1"/>
</dbReference>
<feature type="coiled-coil region" evidence="7">
    <location>
        <begin position="943"/>
        <end position="1025"/>
    </location>
</feature>
<dbReference type="FunFam" id="3.40.50.300:FF:000901">
    <property type="entry name" value="Chromosome partition protein Smc"/>
    <property type="match status" value="1"/>
</dbReference>
<dbReference type="InterPro" id="IPR027417">
    <property type="entry name" value="P-loop_NTPase"/>
</dbReference>
<keyword evidence="10" id="KW-1185">Reference proteome</keyword>
<dbReference type="STRING" id="1220589.CD32_03205"/>
<dbReference type="Pfam" id="PF02463">
    <property type="entry name" value="SMC_N"/>
    <property type="match status" value="1"/>
</dbReference>
<dbReference type="Gene3D" id="3.40.50.300">
    <property type="entry name" value="P-loop containing nucleotide triphosphate hydrolases"/>
    <property type="match status" value="2"/>
</dbReference>
<evidence type="ECO:0000313" key="9">
    <source>
        <dbReference type="EMBL" id="KGR87573.1"/>
    </source>
</evidence>
<dbReference type="GO" id="GO:0005694">
    <property type="term" value="C:chromosome"/>
    <property type="evidence" value="ECO:0007669"/>
    <property type="project" value="InterPro"/>
</dbReference>
<feature type="coiled-coil region" evidence="7">
    <location>
        <begin position="262"/>
        <end position="499"/>
    </location>
</feature>
<dbReference type="SMART" id="SM00968">
    <property type="entry name" value="SMC_hinge"/>
    <property type="match status" value="1"/>
</dbReference>
<evidence type="ECO:0000256" key="6">
    <source>
        <dbReference type="ARBA" id="ARBA00023125"/>
    </source>
</evidence>
<dbReference type="InterPro" id="IPR011890">
    <property type="entry name" value="SMC_prok"/>
</dbReference>